<dbReference type="STRING" id="1486262.TM49_17195"/>
<dbReference type="HOGENOM" id="CLU_001296_0_0_5"/>
<accession>A0A0D5LWB7</accession>
<dbReference type="PATRIC" id="fig|1486262.3.peg.3558"/>
<dbReference type="SMART" id="SM00869">
    <property type="entry name" value="Autotransporter"/>
    <property type="match status" value="1"/>
</dbReference>
<dbReference type="Proteomes" id="UP000032611">
    <property type="component" value="Chromosome"/>
</dbReference>
<dbReference type="PROSITE" id="PS51208">
    <property type="entry name" value="AUTOTRANSPORTER"/>
    <property type="match status" value="1"/>
</dbReference>
<protein>
    <recommendedName>
        <fullName evidence="2">Autotransporter domain-containing protein</fullName>
    </recommendedName>
</protein>
<organism evidence="3 4">
    <name type="scientific">Martelella endophytica</name>
    <dbReference type="NCBI Taxonomy" id="1486262"/>
    <lineage>
        <taxon>Bacteria</taxon>
        <taxon>Pseudomonadati</taxon>
        <taxon>Pseudomonadota</taxon>
        <taxon>Alphaproteobacteria</taxon>
        <taxon>Hyphomicrobiales</taxon>
        <taxon>Aurantimonadaceae</taxon>
        <taxon>Martelella</taxon>
    </lineage>
</organism>
<dbReference type="InterPro" id="IPR036709">
    <property type="entry name" value="Autotransporte_beta_dom_sf"/>
</dbReference>
<evidence type="ECO:0000259" key="2">
    <source>
        <dbReference type="PROSITE" id="PS51208"/>
    </source>
</evidence>
<dbReference type="EMBL" id="CP010803">
    <property type="protein sequence ID" value="AJY48301.1"/>
    <property type="molecule type" value="Genomic_DNA"/>
</dbReference>
<dbReference type="SUPFAM" id="SSF103515">
    <property type="entry name" value="Autotransporter"/>
    <property type="match status" value="1"/>
</dbReference>
<name>A0A0D5LWB7_MAREN</name>
<sequence length="2157" mass="204863">MIGSEGAAGDDNGGAAGAGGWLTLNNTGGSFTGSVDASSGYSFASLIRMESIGGSGDETNNNYKSSGGAGGAGGALTFSSKSGTNYALNGSSSGGAALLYALTVGGAGGNQNSGLTGDQYGGVGGAGGAITLSGDDTGTATIGSSSARFSAPAAGGGFVAESIAGGGGYSNGNAGSGGTISLTGMPTITIYWNATGGGNGLFGLAGQSVGGGGYSNTKNDASDPGGAGGAGGSVTVKSKNDITLDVAGTASGISAAMAARSIGGIGGTGPTKDKPGGNGGTGGAITMGNDGAAMSIRTAGDYVYGVISQSLGGQGGDGGDGTALAGQGGGGGFGGNAGSVGLSFSNAGTLVTTGDYAAGIIAHSIGGGGGTGGEFVSVLGGQAGNGGNGGDAGDVTVDSDFAITTSGDSAFGIVAQSIAGSGGTGGIDVSTLVSLGGDGAGGGTPGVVTVNGQGDITTAGYNSLGIIAQSVGGGGGASGSSIGLVSIGGNAAGETTANGATVGVSNTATISTGGDSSAGILAQSVGGGGGSGGDSLGMAGVGGQGAAGGSGGTVAVSNLGGINTSGDYSPGAIVQSIGAGGGNGGSVLTLSAIASIGLGGFAAQGGDGGTICVDNTAQCGYTDSNQDFVPYDASLMAASSAGNAVISTLGDFSPGLIAQSVGGGGGNGGSAKNYSVASFFALQTGGRGGDGGKGGMVSIKQNNLQITTSGAQAPGIIAQSVGGGGGTGGNASYFNATAGFNAAFILGGSGGSGGAGQSVDVNLSNATIFTGAALQGGDVSIPADSAGIIAQSVGGGGGNGGSTSAKDFVIAAPTGTGVPVAFNYQAASGGNGGTGGNGGDVNVSLDAQSRLTTLGDGSHGIIAQSIGGGGGNGGDSSVLSTTLGDEDTVEVTASVALGGGAGNILSGKIDGIKGTNGNYFFSTAGGGGGGVVSVDLGSSSSGAAISDTTARIAGPTPAATLLTYSDSSYGILAQSVGGGGGNGGMGNSNAYSQGGVVSLKADIGLGGKGGQGGIGGSVTVNEYGDFNIQTQGSGSKAIVAQSIGGGGGASQGGTLYIAGDAKGYDGRLNVGVGMSGGDGGDGGDVTANIYGGVQTFGGDADAIVLQSIGGGGGIGGSLGSDASSHKILDLIGNVEDQIGRLTDAGNTYELSVDVGGSGGSGGDGKTVNLNFTGQVTTMGDWADGAVLQSVGGGGGQGGSSVASGSSITANVEVAVGGKGGKGGAGGAVDFYFEPYGSDYIHTYGYAAYGLLAQSIGGGGGQGGDGSDSQTGTLAIGGDGGGTGGGGGNGGAVATSNVSTPHIVTNGSDAIGVAAQSIGGGGGQGGAGNSTEATRIRSAEFSVSIGGKGGVAGDGGTVDLDFGTGTDIVTYGDRSFGLLMQSIGGGGGIGATGTVAGGLDLSIGGQGGAGGDGKALTLNFAASSGQGIETSGAGAHALVAQSIGGGGGIGGDATGGILTVLPINTEASGGATGNGGAIGLTLNGPLVATGAEAFGILAQSLGGGGGFGGQGNGSGFAGVSSTATSGTGGAITINSSGTVSATGTHGVGIFAQSEGISGNNKVEINLSGSGKVSGGHSDDAAAVWVVGGTENTLTLTDSASIQSGASATGNDYNSNFAVYYTANGASSASLTVDNQGSGSISGSVSNASQTSDVEAQAISITNGVNGTLTDGYIYDADIVNNGTFEIGRSRRPGTTVVSGDFEQGATGWLIPDIDLNHSNADLLSLEGDAALDGTLGLNAISLLPNRSARFLTVAGDMSGGLTPRDSTLFDYQIDTVGQEMFFSVTGADFTPASVTNLNSDQHQLATTLQKIWDGGGNNAFGNLFGAFATQTDGAPGKYAGTLDELRPRAAFATAVEQNFEMLEFGASLMSCPEFEGATVKVTEGSCAWASVSGSNDQRAAVANAASYDLDTLTFQFGGQKEFTPGWFLGGSFAYQQSWLSQDSGSVSGNGDAGYAGVSLKHEIDGWTFAGALSGSYGSYDIDRAINIPYVSEVVSSSPEVAAGSFTGRIAKMIDLDTVYLKPYVDLDAVYTWQDGYTESGTYGLRVDGHGQWSFAASPNIEIGSRYNFDSGQTLRLYGRLGMTFMSGDDWQTSAQFTSWSGAGNSFETSLQYDNTFATVAAGFQLTTLKNVDLRLEYEGHFSDKLTSSAGKVRLSVPF</sequence>
<evidence type="ECO:0000313" key="4">
    <source>
        <dbReference type="Proteomes" id="UP000032611"/>
    </source>
</evidence>
<evidence type="ECO:0000256" key="1">
    <source>
        <dbReference type="SAM" id="MobiDB-lite"/>
    </source>
</evidence>
<keyword evidence="4" id="KW-1185">Reference proteome</keyword>
<reference evidence="3 4" key="1">
    <citation type="journal article" date="2015" name="Genome Announc.">
        <title>Complete genome sequence of Martelella endophytica YC6887, which has antifungal activity associated with a halophyte.</title>
        <authorList>
            <person name="Khan A."/>
            <person name="Khan H."/>
            <person name="Chung E.J."/>
            <person name="Hossain M.T."/>
            <person name="Chung Y.R."/>
        </authorList>
    </citation>
    <scope>NUCLEOTIDE SEQUENCE [LARGE SCALE GENOMIC DNA]</scope>
    <source>
        <strain evidence="3">YC6887</strain>
    </source>
</reference>
<evidence type="ECO:0000313" key="3">
    <source>
        <dbReference type="EMBL" id="AJY48301.1"/>
    </source>
</evidence>
<gene>
    <name evidence="3" type="ORF">TM49_17195</name>
</gene>
<dbReference type="KEGG" id="mey:TM49_17195"/>
<feature type="domain" description="Autotransporter" evidence="2">
    <location>
        <begin position="1879"/>
        <end position="2157"/>
    </location>
</feature>
<feature type="region of interest" description="Disordered" evidence="1">
    <location>
        <begin position="1258"/>
        <end position="1280"/>
    </location>
</feature>
<proteinExistence type="predicted"/>
<dbReference type="InterPro" id="IPR005546">
    <property type="entry name" value="Autotransporte_beta"/>
</dbReference>